<keyword evidence="2" id="KW-1185">Reference proteome</keyword>
<dbReference type="AlphaFoldDB" id="A0A917TMG5"/>
<gene>
    <name evidence="1" type="ORF">GCM10011608_11440</name>
</gene>
<evidence type="ECO:0000313" key="1">
    <source>
        <dbReference type="EMBL" id="GGM28383.1"/>
    </source>
</evidence>
<proteinExistence type="predicted"/>
<reference evidence="1" key="1">
    <citation type="journal article" date="2014" name="Int. J. Syst. Evol. Microbiol.">
        <title>Complete genome sequence of Corynebacterium casei LMG S-19264T (=DSM 44701T), isolated from a smear-ripened cheese.</title>
        <authorList>
            <consortium name="US DOE Joint Genome Institute (JGI-PGF)"/>
            <person name="Walter F."/>
            <person name="Albersmeier A."/>
            <person name="Kalinowski J."/>
            <person name="Ruckert C."/>
        </authorList>
    </citation>
    <scope>NUCLEOTIDE SEQUENCE</scope>
    <source>
        <strain evidence="1">CGMCC 4.7312</strain>
    </source>
</reference>
<reference evidence="1" key="2">
    <citation type="submission" date="2020-09" db="EMBL/GenBank/DDBJ databases">
        <authorList>
            <person name="Sun Q."/>
            <person name="Zhou Y."/>
        </authorList>
    </citation>
    <scope>NUCLEOTIDE SEQUENCE</scope>
    <source>
        <strain evidence="1">CGMCC 4.7312</strain>
    </source>
</reference>
<dbReference type="EMBL" id="BMNB01000004">
    <property type="protein sequence ID" value="GGM28383.1"/>
    <property type="molecule type" value="Genomic_DNA"/>
</dbReference>
<sequence>MSYSERDVSGWSEAVANLHGNTAQDEGDVRRAYEAMANVWSAYGYQDAPTEVLRMLIDATEVGYMAALNDLRSGDLDDEITAWRPDLAEQ</sequence>
<protein>
    <submittedName>
        <fullName evidence="1">Uncharacterized protein</fullName>
    </submittedName>
</protein>
<comment type="caution">
    <text evidence="1">The sequence shown here is derived from an EMBL/GenBank/DDBJ whole genome shotgun (WGS) entry which is preliminary data.</text>
</comment>
<organism evidence="1 2">
    <name type="scientific">Micromonospora sonchi</name>
    <dbReference type="NCBI Taxonomy" id="1763543"/>
    <lineage>
        <taxon>Bacteria</taxon>
        <taxon>Bacillati</taxon>
        <taxon>Actinomycetota</taxon>
        <taxon>Actinomycetes</taxon>
        <taxon>Micromonosporales</taxon>
        <taxon>Micromonosporaceae</taxon>
        <taxon>Micromonospora</taxon>
    </lineage>
</organism>
<dbReference type="RefSeq" id="WP_189041272.1">
    <property type="nucleotide sequence ID" value="NZ_BMNB01000004.1"/>
</dbReference>
<accession>A0A917TMG5</accession>
<dbReference type="Proteomes" id="UP000608890">
    <property type="component" value="Unassembled WGS sequence"/>
</dbReference>
<name>A0A917TMG5_9ACTN</name>
<evidence type="ECO:0000313" key="2">
    <source>
        <dbReference type="Proteomes" id="UP000608890"/>
    </source>
</evidence>